<dbReference type="EMBL" id="BAAAEJ010000005">
    <property type="protein sequence ID" value="GAA0387062.1"/>
    <property type="molecule type" value="Genomic_DNA"/>
</dbReference>
<evidence type="ECO:0000313" key="1">
    <source>
        <dbReference type="EMBL" id="GAA0387062.1"/>
    </source>
</evidence>
<evidence type="ECO:0000313" key="2">
    <source>
        <dbReference type="Proteomes" id="UP001500791"/>
    </source>
</evidence>
<name>A0ABN0Y8Z0_9CAUL</name>
<gene>
    <name evidence="1" type="ORF">GCM10009093_12310</name>
</gene>
<organism evidence="1 2">
    <name type="scientific">Brevundimonas terrae</name>
    <dbReference type="NCBI Taxonomy" id="363631"/>
    <lineage>
        <taxon>Bacteria</taxon>
        <taxon>Pseudomonadati</taxon>
        <taxon>Pseudomonadota</taxon>
        <taxon>Alphaproteobacteria</taxon>
        <taxon>Caulobacterales</taxon>
        <taxon>Caulobacteraceae</taxon>
        <taxon>Brevundimonas</taxon>
    </lineage>
</organism>
<protein>
    <submittedName>
        <fullName evidence="1">Uncharacterized protein</fullName>
    </submittedName>
</protein>
<keyword evidence="2" id="KW-1185">Reference proteome</keyword>
<comment type="caution">
    <text evidence="1">The sequence shown here is derived from an EMBL/GenBank/DDBJ whole genome shotgun (WGS) entry which is preliminary data.</text>
</comment>
<reference evidence="1 2" key="1">
    <citation type="journal article" date="2019" name="Int. J. Syst. Evol. Microbiol.">
        <title>The Global Catalogue of Microorganisms (GCM) 10K type strain sequencing project: providing services to taxonomists for standard genome sequencing and annotation.</title>
        <authorList>
            <consortium name="The Broad Institute Genomics Platform"/>
            <consortium name="The Broad Institute Genome Sequencing Center for Infectious Disease"/>
            <person name="Wu L."/>
            <person name="Ma J."/>
        </authorList>
    </citation>
    <scope>NUCLEOTIDE SEQUENCE [LARGE SCALE GENOMIC DNA]</scope>
    <source>
        <strain evidence="1 2">JCM 13476</strain>
    </source>
</reference>
<accession>A0ABN0Y8Z0</accession>
<proteinExistence type="predicted"/>
<dbReference type="Proteomes" id="UP001500791">
    <property type="component" value="Unassembled WGS sequence"/>
</dbReference>
<sequence>MGMDTVWCGVSEMWGSVRGLRKPRLPLFSNKEDRPCPITKSPEYEKKGRFSL</sequence>